<dbReference type="EMBL" id="HBGF01036450">
    <property type="protein sequence ID" value="CAD9134691.1"/>
    <property type="molecule type" value="Transcribed_RNA"/>
</dbReference>
<dbReference type="InterPro" id="IPR047794">
    <property type="entry name" value="C45_proenzyme-like"/>
</dbReference>
<dbReference type="NCBIfam" id="NF040521">
    <property type="entry name" value="C45_proenzyme"/>
    <property type="match status" value="1"/>
</dbReference>
<dbReference type="Gene3D" id="3.60.60.10">
    <property type="entry name" value="Penicillin V Acylase, Chain A"/>
    <property type="match status" value="1"/>
</dbReference>
<dbReference type="PANTHER" id="PTHR35190">
    <property type="entry name" value="PROTEIN DCD1B"/>
    <property type="match status" value="1"/>
</dbReference>
<feature type="signal peptide" evidence="1">
    <location>
        <begin position="1"/>
        <end position="19"/>
    </location>
</feature>
<proteinExistence type="predicted"/>
<name>A0A7S1QGS5_NEODS</name>
<sequence length="422" mass="46513">MRLASCIALLALAATVAFGAPTAFPNCSGEPNPFPVNRQAPTFVAAVKNGKRYLAGQGNDTFHVLHAYGSHYEMGFAHGQLFGQFFADIESAFYAFLQAEIEHYLPFLPPSIAKLIADKGFEYGLAKTVNWTKPFTPQQYIDEMQGMADGSGYSFDKIYQLNVFPELIKAACTIVGATKSATPNGGVAHLRDLDFRTNIPVKDWPLVTVLHGDGSQPKVANFGWVMLIGSLTGISEHPIGIGEKVWERHSQDDKVRGEPWMFILRDVLYTKSLEEALSTMQNANRTCAIHVGVGDGVENEFRGVTLAGDAYQVWNWSSINYPAHPMLRDVMYWDKHTQPDTHHFCLGDLLTHFYGGISAENLAVNVSSIGETGNMHSVSFDYSGTTAFFANARKTNVTTGNLNAYARQYTWLNVSALFAETL</sequence>
<evidence type="ECO:0000313" key="2">
    <source>
        <dbReference type="EMBL" id="CAD9134691.1"/>
    </source>
</evidence>
<keyword evidence="1" id="KW-0732">Signal</keyword>
<protein>
    <recommendedName>
        <fullName evidence="3">Phospholipase B-like</fullName>
    </recommendedName>
</protein>
<gene>
    <name evidence="2" type="ORF">NDES1114_LOCUS24416</name>
</gene>
<dbReference type="InterPro" id="IPR047803">
    <property type="entry name" value="DCD1A/B-like"/>
</dbReference>
<feature type="chain" id="PRO_5031275797" description="Phospholipase B-like" evidence="1">
    <location>
        <begin position="20"/>
        <end position="422"/>
    </location>
</feature>
<evidence type="ECO:0000256" key="1">
    <source>
        <dbReference type="SAM" id="SignalP"/>
    </source>
</evidence>
<evidence type="ECO:0008006" key="3">
    <source>
        <dbReference type="Google" id="ProtNLM"/>
    </source>
</evidence>
<dbReference type="AlphaFoldDB" id="A0A7S1QGS5"/>
<dbReference type="PANTHER" id="PTHR35190:SF2">
    <property type="entry name" value="PROTEIN DCD1B"/>
    <property type="match status" value="1"/>
</dbReference>
<reference evidence="2" key="1">
    <citation type="submission" date="2021-01" db="EMBL/GenBank/DDBJ databases">
        <authorList>
            <person name="Corre E."/>
            <person name="Pelletier E."/>
            <person name="Niang G."/>
            <person name="Scheremetjew M."/>
            <person name="Finn R."/>
            <person name="Kale V."/>
            <person name="Holt S."/>
            <person name="Cochrane G."/>
            <person name="Meng A."/>
            <person name="Brown T."/>
            <person name="Cohen L."/>
        </authorList>
    </citation>
    <scope>NUCLEOTIDE SEQUENCE</scope>
    <source>
        <strain evidence="2">CCAP 1951/1</strain>
    </source>
</reference>
<organism evidence="2">
    <name type="scientific">Neobodo designis</name>
    <name type="common">Flagellated protozoan</name>
    <name type="synonym">Bodo designis</name>
    <dbReference type="NCBI Taxonomy" id="312471"/>
    <lineage>
        <taxon>Eukaryota</taxon>
        <taxon>Discoba</taxon>
        <taxon>Euglenozoa</taxon>
        <taxon>Kinetoplastea</taxon>
        <taxon>Metakinetoplastina</taxon>
        <taxon>Neobodonida</taxon>
        <taxon>Neobodo</taxon>
    </lineage>
</organism>
<accession>A0A7S1QGS5</accession>
<dbReference type="Gene3D" id="1.10.10.2120">
    <property type="match status" value="1"/>
</dbReference>